<sequence length="385" mass="42514">MTATPSLLIASPKTLTTVTIPMPVTAEYLEAFAPIKWAIPILKSPGWISRPRGRDTEPDDNADRFCRDTIRSYDGTQQWLELYQKPAAETKTVMKTLSLCKYGTGLSGFPGICHGGAVMTLMDEALAFAMVANETESRGAWVGVDLKLKELHETGRPLTEVLKGYMVTAKLDMKFLKPVLCPGVVGIEVEMVEKKGHKMRMRGVMRDGDGVPLVQAEGCKECVLGCRSAEVTVISSFKSKTQGLKSPTCSTSGDADAAQCLQEPYPFEQLCEHVAGRRAGFKDMLNILAKLDSPKLPFAYSLYGNGVARIRRIYLRHFIEKLLNPKSFISNPNLAQPLCLASFLVSEIERVESVRFRAEKEDNSARTNTASNGTVYTHHLEWTAD</sequence>
<comment type="caution">
    <text evidence="1">The sequence shown here is derived from an EMBL/GenBank/DDBJ whole genome shotgun (WGS) entry which is preliminary data.</text>
</comment>
<gene>
    <name evidence="1" type="ORF">BDR25DRAFT_396498</name>
</gene>
<accession>A0ACB6QE07</accession>
<keyword evidence="2" id="KW-1185">Reference proteome</keyword>
<dbReference type="Proteomes" id="UP000799755">
    <property type="component" value="Unassembled WGS sequence"/>
</dbReference>
<proteinExistence type="predicted"/>
<name>A0ACB6QE07_9PLEO</name>
<protein>
    <submittedName>
        <fullName evidence="1">Uncharacterized protein</fullName>
    </submittedName>
</protein>
<evidence type="ECO:0000313" key="2">
    <source>
        <dbReference type="Proteomes" id="UP000799755"/>
    </source>
</evidence>
<dbReference type="EMBL" id="MU003533">
    <property type="protein sequence ID" value="KAF2464843.1"/>
    <property type="molecule type" value="Genomic_DNA"/>
</dbReference>
<reference evidence="1" key="1">
    <citation type="journal article" date="2020" name="Stud. Mycol.">
        <title>101 Dothideomycetes genomes: a test case for predicting lifestyles and emergence of pathogens.</title>
        <authorList>
            <person name="Haridas S."/>
            <person name="Albert R."/>
            <person name="Binder M."/>
            <person name="Bloem J."/>
            <person name="Labutti K."/>
            <person name="Salamov A."/>
            <person name="Andreopoulos B."/>
            <person name="Baker S."/>
            <person name="Barry K."/>
            <person name="Bills G."/>
            <person name="Bluhm B."/>
            <person name="Cannon C."/>
            <person name="Castanera R."/>
            <person name="Culley D."/>
            <person name="Daum C."/>
            <person name="Ezra D."/>
            <person name="Gonzalez J."/>
            <person name="Henrissat B."/>
            <person name="Kuo A."/>
            <person name="Liang C."/>
            <person name="Lipzen A."/>
            <person name="Lutzoni F."/>
            <person name="Magnuson J."/>
            <person name="Mondo S."/>
            <person name="Nolan M."/>
            <person name="Ohm R."/>
            <person name="Pangilinan J."/>
            <person name="Park H.-J."/>
            <person name="Ramirez L."/>
            <person name="Alfaro M."/>
            <person name="Sun H."/>
            <person name="Tritt A."/>
            <person name="Yoshinaga Y."/>
            <person name="Zwiers L.-H."/>
            <person name="Turgeon B."/>
            <person name="Goodwin S."/>
            <person name="Spatafora J."/>
            <person name="Crous P."/>
            <person name="Grigoriev I."/>
        </authorList>
    </citation>
    <scope>NUCLEOTIDE SEQUENCE</scope>
    <source>
        <strain evidence="1">ATCC 200398</strain>
    </source>
</reference>
<organism evidence="1 2">
    <name type="scientific">Lindgomyces ingoldianus</name>
    <dbReference type="NCBI Taxonomy" id="673940"/>
    <lineage>
        <taxon>Eukaryota</taxon>
        <taxon>Fungi</taxon>
        <taxon>Dikarya</taxon>
        <taxon>Ascomycota</taxon>
        <taxon>Pezizomycotina</taxon>
        <taxon>Dothideomycetes</taxon>
        <taxon>Pleosporomycetidae</taxon>
        <taxon>Pleosporales</taxon>
        <taxon>Lindgomycetaceae</taxon>
        <taxon>Lindgomyces</taxon>
    </lineage>
</organism>
<evidence type="ECO:0000313" key="1">
    <source>
        <dbReference type="EMBL" id="KAF2464843.1"/>
    </source>
</evidence>